<dbReference type="EMBL" id="CP058909">
    <property type="protein sequence ID" value="QLH84633.1"/>
    <property type="molecule type" value="Genomic_DNA"/>
</dbReference>
<dbReference type="RefSeq" id="WP_179919712.1">
    <property type="nucleotide sequence ID" value="NZ_CP058909.1"/>
</dbReference>
<evidence type="ECO:0000313" key="2">
    <source>
        <dbReference type="EMBL" id="QLH84633.1"/>
    </source>
</evidence>
<dbReference type="SUPFAM" id="SSF160387">
    <property type="entry name" value="NosL/MerB-like"/>
    <property type="match status" value="1"/>
</dbReference>
<reference evidence="2 3" key="1">
    <citation type="submission" date="2020-07" db="EMBL/GenBank/DDBJ databases">
        <title>Halosimplex litoreum sp. nov. and Halosimplex rubrum sp. nov., isolated from different salt environments.</title>
        <authorList>
            <person name="Cui H."/>
        </authorList>
    </citation>
    <scope>NUCLEOTIDE SEQUENCE [LARGE SCALE GENOMIC DNA]</scope>
    <source>
        <strain evidence="2 3">R2</strain>
    </source>
</reference>
<protein>
    <recommendedName>
        <fullName evidence="4">Alkylmercury lyase</fullName>
    </recommendedName>
</protein>
<evidence type="ECO:0000256" key="1">
    <source>
        <dbReference type="SAM" id="MobiDB-lite"/>
    </source>
</evidence>
<dbReference type="InterPro" id="IPR004927">
    <property type="entry name" value="MerB"/>
</dbReference>
<evidence type="ECO:0000313" key="3">
    <source>
        <dbReference type="Proteomes" id="UP000509346"/>
    </source>
</evidence>
<organism evidence="2 3">
    <name type="scientific">Halosimplex pelagicum</name>
    <dbReference type="NCBI Taxonomy" id="869886"/>
    <lineage>
        <taxon>Archaea</taxon>
        <taxon>Methanobacteriati</taxon>
        <taxon>Methanobacteriota</taxon>
        <taxon>Stenosarchaea group</taxon>
        <taxon>Halobacteria</taxon>
        <taxon>Halobacteriales</taxon>
        <taxon>Haloarculaceae</taxon>
        <taxon>Halosimplex</taxon>
    </lineage>
</organism>
<dbReference type="OrthoDB" id="240600at2157"/>
<dbReference type="AlphaFoldDB" id="A0A7D5TEE0"/>
<dbReference type="Gene3D" id="3.30.450.410">
    <property type="match status" value="1"/>
</dbReference>
<dbReference type="Proteomes" id="UP000509346">
    <property type="component" value="Chromosome"/>
</dbReference>
<dbReference type="GO" id="GO:0018836">
    <property type="term" value="F:alkylmercury lyase activity"/>
    <property type="evidence" value="ECO:0007669"/>
    <property type="project" value="InterPro"/>
</dbReference>
<feature type="region of interest" description="Disordered" evidence="1">
    <location>
        <begin position="1"/>
        <end position="24"/>
    </location>
</feature>
<dbReference type="Pfam" id="PF03243">
    <property type="entry name" value="MerB"/>
    <property type="match status" value="1"/>
</dbReference>
<accession>A0A7D5TEE0</accession>
<evidence type="ECO:0008006" key="4">
    <source>
        <dbReference type="Google" id="ProtNLM"/>
    </source>
</evidence>
<dbReference type="InterPro" id="IPR053717">
    <property type="entry name" value="MerB_lyase_sf"/>
</dbReference>
<dbReference type="GeneID" id="56085850"/>
<dbReference type="KEGG" id="hpel:HZS54_24635"/>
<proteinExistence type="predicted"/>
<sequence length="224" mass="23923">MWVEVANSVDSERNRSVDETPLPPAVGEAFGQLYGTDAPATVGEWIETMRAAIEDERGRAPTVADLCATDDGDHAFVGAEREQTYICVLDPLVYPYLTGERGTVRSTTPVRGAEVTFEVGDHGVAVSHQDAVVSIGVSTDPEGVDGVPVETVYREVCGYIQTFEDRAEYETWAEEVDAATTAVPAAVGVEIVWALAETLFDGNVSVADRGEATEAVCTPESDCC</sequence>
<name>A0A7D5TEE0_9EURY</name>
<keyword evidence="3" id="KW-1185">Reference proteome</keyword>
<gene>
    <name evidence="2" type="ORF">HZS54_24635</name>
</gene>